<dbReference type="Gene3D" id="3.40.50.150">
    <property type="entry name" value="Vaccinia Virus protein VP39"/>
    <property type="match status" value="1"/>
</dbReference>
<dbReference type="CDD" id="cd02440">
    <property type="entry name" value="AdoMet_MTases"/>
    <property type="match status" value="1"/>
</dbReference>
<dbReference type="Pfam" id="PF13649">
    <property type="entry name" value="Methyltransf_25"/>
    <property type="match status" value="1"/>
</dbReference>
<organism evidence="2 3">
    <name type="scientific">Actinopolyspora saharensis</name>
    <dbReference type="NCBI Taxonomy" id="995062"/>
    <lineage>
        <taxon>Bacteria</taxon>
        <taxon>Bacillati</taxon>
        <taxon>Actinomycetota</taxon>
        <taxon>Actinomycetes</taxon>
        <taxon>Actinopolysporales</taxon>
        <taxon>Actinopolysporaceae</taxon>
        <taxon>Actinopolyspora</taxon>
    </lineage>
</organism>
<dbReference type="Proteomes" id="UP000199301">
    <property type="component" value="Unassembled WGS sequence"/>
</dbReference>
<gene>
    <name evidence="2" type="ORF">SAMN04489718_3313</name>
</gene>
<dbReference type="PANTHER" id="PTHR44068:SF11">
    <property type="entry name" value="GERANYL DIPHOSPHATE 2-C-METHYLTRANSFERASE"/>
    <property type="match status" value="1"/>
</dbReference>
<dbReference type="STRING" id="995062.SAMN04489718_3313"/>
<keyword evidence="3" id="KW-1185">Reference proteome</keyword>
<sequence>MLMSNPTEVGSAIPSTDVESAYELFAPLAEKYWGPDLHNGYWYGEQDDTSLEEASRRLTELVADRLRVGPGDRVLDVGCGNGRPAVSVGTGTGAQVTGVDVNRSALAAASEHAAANGLGDRVAFECADALDLPFRPGSFDAALLIESSLHFELDELLPSLAGMLRPAGRLVLETPYAKVPMNERMRQRTAEYYEMIQAVSLETLPRHLEVAGAVELEPVEFLDITENTAQTWPRALERLRENWSEIERVLGSEVAERAVRVVDDWRAVPEIGFMVMTLRRRERDSEAG</sequence>
<dbReference type="AlphaFoldDB" id="A0A1H1FYF5"/>
<evidence type="ECO:0000259" key="1">
    <source>
        <dbReference type="Pfam" id="PF13649"/>
    </source>
</evidence>
<feature type="domain" description="Methyltransferase" evidence="1">
    <location>
        <begin position="74"/>
        <end position="168"/>
    </location>
</feature>
<name>A0A1H1FYF5_9ACTN</name>
<dbReference type="SUPFAM" id="SSF53335">
    <property type="entry name" value="S-adenosyl-L-methionine-dependent methyltransferases"/>
    <property type="match status" value="1"/>
</dbReference>
<dbReference type="PANTHER" id="PTHR44068">
    <property type="entry name" value="ZGC:194242"/>
    <property type="match status" value="1"/>
</dbReference>
<dbReference type="RefSeq" id="WP_245695876.1">
    <property type="nucleotide sequence ID" value="NZ_FNKO01000002.1"/>
</dbReference>
<accession>A0A1H1FYF5</accession>
<protein>
    <submittedName>
        <fullName evidence="2">27-O-demethylrifamycin SV methyltransferase</fullName>
    </submittedName>
</protein>
<reference evidence="3" key="1">
    <citation type="submission" date="2016-10" db="EMBL/GenBank/DDBJ databases">
        <authorList>
            <person name="Varghese N."/>
            <person name="Submissions S."/>
        </authorList>
    </citation>
    <scope>NUCLEOTIDE SEQUENCE [LARGE SCALE GENOMIC DNA]</scope>
    <source>
        <strain evidence="3">DSM 45459</strain>
    </source>
</reference>
<dbReference type="InterPro" id="IPR041698">
    <property type="entry name" value="Methyltransf_25"/>
</dbReference>
<proteinExistence type="predicted"/>
<keyword evidence="2" id="KW-0489">Methyltransferase</keyword>
<dbReference type="InterPro" id="IPR050447">
    <property type="entry name" value="Erg6_SMT_methyltransf"/>
</dbReference>
<dbReference type="InterPro" id="IPR029063">
    <property type="entry name" value="SAM-dependent_MTases_sf"/>
</dbReference>
<dbReference type="GO" id="GO:0032259">
    <property type="term" value="P:methylation"/>
    <property type="evidence" value="ECO:0007669"/>
    <property type="project" value="UniProtKB-KW"/>
</dbReference>
<evidence type="ECO:0000313" key="3">
    <source>
        <dbReference type="Proteomes" id="UP000199301"/>
    </source>
</evidence>
<keyword evidence="2" id="KW-0808">Transferase</keyword>
<evidence type="ECO:0000313" key="2">
    <source>
        <dbReference type="EMBL" id="SDR05951.1"/>
    </source>
</evidence>
<dbReference type="GO" id="GO:0008168">
    <property type="term" value="F:methyltransferase activity"/>
    <property type="evidence" value="ECO:0007669"/>
    <property type="project" value="UniProtKB-KW"/>
</dbReference>
<dbReference type="EMBL" id="FNKO01000002">
    <property type="protein sequence ID" value="SDR05951.1"/>
    <property type="molecule type" value="Genomic_DNA"/>
</dbReference>